<protein>
    <submittedName>
        <fullName evidence="1">Uncharacterized protein</fullName>
    </submittedName>
</protein>
<proteinExistence type="predicted"/>
<dbReference type="Proteomes" id="UP000639859">
    <property type="component" value="Unassembled WGS sequence"/>
</dbReference>
<comment type="caution">
    <text evidence="1">The sequence shown here is derived from an EMBL/GenBank/DDBJ whole genome shotgun (WGS) entry which is preliminary data.</text>
</comment>
<sequence length="223" mass="24305">MWHEIVVTEVTLYGPKLRCVAGFDRRLGRMVRPEPVAGGFWPAIVCGPNTTFHPGHVVRFRGETPDTAMPHRTEDVVVTGNPYRSGVLSAVEFKTVLARAADISVEAAFGPHLVFEGAKAYAPADSPCGSLACETALVERLGLSELVFGDERRLKLDIELRGHKLLLPVGAKDLKQAFQKEGLDDAKALLPERGLCQVRLGLARPFDAAPDRCYLQVNGIHAL</sequence>
<name>A0ABS0SVX4_9CAUL</name>
<organism evidence="1 2">
    <name type="scientific">Caulobacter hibisci</name>
    <dbReference type="NCBI Taxonomy" id="2035993"/>
    <lineage>
        <taxon>Bacteria</taxon>
        <taxon>Pseudomonadati</taxon>
        <taxon>Pseudomonadota</taxon>
        <taxon>Alphaproteobacteria</taxon>
        <taxon>Caulobacterales</taxon>
        <taxon>Caulobacteraceae</taxon>
        <taxon>Caulobacter</taxon>
    </lineage>
</organism>
<evidence type="ECO:0000313" key="2">
    <source>
        <dbReference type="Proteomes" id="UP000639859"/>
    </source>
</evidence>
<keyword evidence="2" id="KW-1185">Reference proteome</keyword>
<dbReference type="RefSeq" id="WP_198575679.1">
    <property type="nucleotide sequence ID" value="NZ_JADWOX010000004.1"/>
</dbReference>
<accession>A0ABS0SVX4</accession>
<dbReference type="EMBL" id="JADWOX010000004">
    <property type="protein sequence ID" value="MBI1683753.1"/>
    <property type="molecule type" value="Genomic_DNA"/>
</dbReference>
<gene>
    <name evidence="1" type="ORF">I4Q42_08740</name>
</gene>
<reference evidence="1 2" key="1">
    <citation type="submission" date="2020-11" db="EMBL/GenBank/DDBJ databases">
        <title>genome sequence of strain KACC 18849.</title>
        <authorList>
            <person name="Gao J."/>
            <person name="Zhang X."/>
        </authorList>
    </citation>
    <scope>NUCLEOTIDE SEQUENCE [LARGE SCALE GENOMIC DNA]</scope>
    <source>
        <strain evidence="1 2">KACC 18849</strain>
    </source>
</reference>
<evidence type="ECO:0000313" key="1">
    <source>
        <dbReference type="EMBL" id="MBI1683753.1"/>
    </source>
</evidence>